<evidence type="ECO:0000313" key="1">
    <source>
        <dbReference type="EMBL" id="KAH0893184.1"/>
    </source>
</evidence>
<dbReference type="Proteomes" id="UP000824890">
    <property type="component" value="Unassembled WGS sequence"/>
</dbReference>
<keyword evidence="2" id="KW-1185">Reference proteome</keyword>
<gene>
    <name evidence="1" type="ORF">HID58_055613</name>
</gene>
<name>A0ABQ8AKU9_BRANA</name>
<reference evidence="1 2" key="1">
    <citation type="submission" date="2021-05" db="EMBL/GenBank/DDBJ databases">
        <title>Genome Assembly of Synthetic Allotetraploid Brassica napus Reveals Homoeologous Exchanges between Subgenomes.</title>
        <authorList>
            <person name="Davis J.T."/>
        </authorList>
    </citation>
    <scope>NUCLEOTIDE SEQUENCE [LARGE SCALE GENOMIC DNA]</scope>
    <source>
        <strain evidence="2">cv. Da-Ae</strain>
        <tissue evidence="1">Seedling</tissue>
    </source>
</reference>
<proteinExistence type="predicted"/>
<accession>A0ABQ8AKU9</accession>
<dbReference type="EMBL" id="JAGKQM010000013">
    <property type="protein sequence ID" value="KAH0893184.1"/>
    <property type="molecule type" value="Genomic_DNA"/>
</dbReference>
<organism evidence="1 2">
    <name type="scientific">Brassica napus</name>
    <name type="common">Rape</name>
    <dbReference type="NCBI Taxonomy" id="3708"/>
    <lineage>
        <taxon>Eukaryota</taxon>
        <taxon>Viridiplantae</taxon>
        <taxon>Streptophyta</taxon>
        <taxon>Embryophyta</taxon>
        <taxon>Tracheophyta</taxon>
        <taxon>Spermatophyta</taxon>
        <taxon>Magnoliopsida</taxon>
        <taxon>eudicotyledons</taxon>
        <taxon>Gunneridae</taxon>
        <taxon>Pentapetalae</taxon>
        <taxon>rosids</taxon>
        <taxon>malvids</taxon>
        <taxon>Brassicales</taxon>
        <taxon>Brassicaceae</taxon>
        <taxon>Brassiceae</taxon>
        <taxon>Brassica</taxon>
    </lineage>
</organism>
<evidence type="ECO:0000313" key="2">
    <source>
        <dbReference type="Proteomes" id="UP000824890"/>
    </source>
</evidence>
<comment type="caution">
    <text evidence="1">The sequence shown here is derived from an EMBL/GenBank/DDBJ whole genome shotgun (WGS) entry which is preliminary data.</text>
</comment>
<protein>
    <submittedName>
        <fullName evidence="1">Uncharacterized protein</fullName>
    </submittedName>
</protein>
<sequence>MCHRGPAPGRQISLTTALRIRDQKFLLPSGAKDHLQKISTDISDLHQLTYESYHPSTCKARILNLPR</sequence>